<organism evidence="3 4">
    <name type="scientific">Cuscuta campestris</name>
    <dbReference type="NCBI Taxonomy" id="132261"/>
    <lineage>
        <taxon>Eukaryota</taxon>
        <taxon>Viridiplantae</taxon>
        <taxon>Streptophyta</taxon>
        <taxon>Embryophyta</taxon>
        <taxon>Tracheophyta</taxon>
        <taxon>Spermatophyta</taxon>
        <taxon>Magnoliopsida</taxon>
        <taxon>eudicotyledons</taxon>
        <taxon>Gunneridae</taxon>
        <taxon>Pentapetalae</taxon>
        <taxon>asterids</taxon>
        <taxon>lamiids</taxon>
        <taxon>Solanales</taxon>
        <taxon>Convolvulaceae</taxon>
        <taxon>Cuscuteae</taxon>
        <taxon>Cuscuta</taxon>
        <taxon>Cuscuta subgen. Grammica</taxon>
        <taxon>Cuscuta sect. Cleistogrammica</taxon>
    </lineage>
</organism>
<feature type="region of interest" description="Disordered" evidence="1">
    <location>
        <begin position="80"/>
        <end position="135"/>
    </location>
</feature>
<dbReference type="GO" id="GO:0035145">
    <property type="term" value="C:exon-exon junction complex"/>
    <property type="evidence" value="ECO:0007669"/>
    <property type="project" value="TreeGrafter"/>
</dbReference>
<keyword evidence="4" id="KW-1185">Reference proteome</keyword>
<dbReference type="InterPro" id="IPR015362">
    <property type="entry name" value="WIBG_mago-bd"/>
</dbReference>
<feature type="region of interest" description="Disordered" evidence="1">
    <location>
        <begin position="22"/>
        <end position="45"/>
    </location>
</feature>
<evidence type="ECO:0000313" key="3">
    <source>
        <dbReference type="EMBL" id="VFQ96324.1"/>
    </source>
</evidence>
<evidence type="ECO:0000259" key="2">
    <source>
        <dbReference type="SMART" id="SM01273"/>
    </source>
</evidence>
<gene>
    <name evidence="3" type="ORF">CCAM_LOCUS38100</name>
</gene>
<dbReference type="AlphaFoldDB" id="A0A484N8Z0"/>
<feature type="compositionally biased region" description="Basic and acidic residues" evidence="1">
    <location>
        <begin position="99"/>
        <end position="118"/>
    </location>
</feature>
<dbReference type="Proteomes" id="UP000595140">
    <property type="component" value="Unassembled WGS sequence"/>
</dbReference>
<dbReference type="Pfam" id="PF09282">
    <property type="entry name" value="Mago-bind"/>
    <property type="match status" value="1"/>
</dbReference>
<dbReference type="InterPro" id="IPR039333">
    <property type="entry name" value="PYM1"/>
</dbReference>
<evidence type="ECO:0000256" key="1">
    <source>
        <dbReference type="SAM" id="MobiDB-lite"/>
    </source>
</evidence>
<dbReference type="SUPFAM" id="SSF101931">
    <property type="entry name" value="Pym (Within the bgcn gene intron protein, WIBG), N-terminal domain"/>
    <property type="match status" value="1"/>
</dbReference>
<name>A0A484N8Z0_9ASTE</name>
<dbReference type="PANTHER" id="PTHR22959:SF0">
    <property type="entry name" value="PARTNER OF Y14 AND MAGO"/>
    <property type="match status" value="1"/>
</dbReference>
<dbReference type="GO" id="GO:0005737">
    <property type="term" value="C:cytoplasm"/>
    <property type="evidence" value="ECO:0007669"/>
    <property type="project" value="TreeGrafter"/>
</dbReference>
<protein>
    <recommendedName>
        <fullName evidence="2">WIBG Mago-binding domain-containing protein</fullName>
    </recommendedName>
</protein>
<dbReference type="EMBL" id="OOIL02005938">
    <property type="protein sequence ID" value="VFQ96324.1"/>
    <property type="molecule type" value="Genomic_DNA"/>
</dbReference>
<dbReference type="SMART" id="SM01273">
    <property type="entry name" value="Mago-bind"/>
    <property type="match status" value="1"/>
</dbReference>
<feature type="domain" description="WIBG Mago-binding" evidence="2">
    <location>
        <begin position="30"/>
        <end position="56"/>
    </location>
</feature>
<dbReference type="PANTHER" id="PTHR22959">
    <property type="entry name" value="PYM PROTEIN"/>
    <property type="match status" value="1"/>
</dbReference>
<dbReference type="InterPro" id="IPR036348">
    <property type="entry name" value="WIBG_N_sf"/>
</dbReference>
<proteinExistence type="predicted"/>
<dbReference type="GO" id="GO:0003723">
    <property type="term" value="F:RNA binding"/>
    <property type="evidence" value="ECO:0007669"/>
    <property type="project" value="TreeGrafter"/>
</dbReference>
<accession>A0A484N8Z0</accession>
<reference evidence="3 4" key="1">
    <citation type="submission" date="2018-04" db="EMBL/GenBank/DDBJ databases">
        <authorList>
            <person name="Vogel A."/>
        </authorList>
    </citation>
    <scope>NUCLEOTIDE SEQUENCE [LARGE SCALE GENOMIC DNA]</scope>
</reference>
<dbReference type="GO" id="GO:1903259">
    <property type="term" value="P:exon-exon junction complex disassembly"/>
    <property type="evidence" value="ECO:0007669"/>
    <property type="project" value="InterPro"/>
</dbReference>
<dbReference type="OrthoDB" id="21625at2759"/>
<evidence type="ECO:0000313" key="4">
    <source>
        <dbReference type="Proteomes" id="UP000595140"/>
    </source>
</evidence>
<sequence length="233" mass="25939">MASSPANRGGEEAEEAKRLVAAAAGTPKAGERIIAPTRRPDGTLRKPIRIKAGYVPQDEVAIYKSKGALWKKEMEALKEVPPGYDPAMDAPKAKSKAAKRNERKKEKRLQAAREKGDEIEVNDVCSAENQNHTSNNMETVAAKMNELVIYSNHVDLPPNSNECSTSEDHLQDIDKKIRALKKKIRLTETQQQKTHEKDMKPEQLEKMAKLEGWHAELKLLEGKKAELVQALAA</sequence>